<evidence type="ECO:0000313" key="2">
    <source>
        <dbReference type="Proteomes" id="UP001241748"/>
    </source>
</evidence>
<dbReference type="RefSeq" id="WP_306075276.1">
    <property type="nucleotide sequence ID" value="NZ_JAROBZ020000004.1"/>
</dbReference>
<dbReference type="Proteomes" id="UP001241748">
    <property type="component" value="Unassembled WGS sequence"/>
</dbReference>
<accession>A0ABV4Z1T4</accession>
<dbReference type="InterPro" id="IPR006059">
    <property type="entry name" value="SBP"/>
</dbReference>
<dbReference type="Pfam" id="PF01547">
    <property type="entry name" value="SBP_bac_1"/>
    <property type="match status" value="1"/>
</dbReference>
<comment type="caution">
    <text evidence="1">The sequence shown here is derived from an EMBL/GenBank/DDBJ whole genome shotgun (WGS) entry which is preliminary data.</text>
</comment>
<dbReference type="InterPro" id="IPR050490">
    <property type="entry name" value="Bact_solute-bd_prot1"/>
</dbReference>
<dbReference type="PANTHER" id="PTHR43649:SF12">
    <property type="entry name" value="DIACETYLCHITOBIOSE BINDING PROTEIN DASA"/>
    <property type="match status" value="1"/>
</dbReference>
<dbReference type="EMBL" id="JAROBZ020000004">
    <property type="protein sequence ID" value="MFB3170923.1"/>
    <property type="molecule type" value="Genomic_DNA"/>
</dbReference>
<protein>
    <submittedName>
        <fullName evidence="1">Extracellular solute-binding protein</fullName>
    </submittedName>
</protein>
<name>A0ABV4Z1T4_9BACI</name>
<gene>
    <name evidence="1" type="ORF">P5G62_027925</name>
</gene>
<dbReference type="SUPFAM" id="SSF53850">
    <property type="entry name" value="Periplasmic binding protein-like II"/>
    <property type="match status" value="1"/>
</dbReference>
<evidence type="ECO:0000313" key="1">
    <source>
        <dbReference type="EMBL" id="MFB3170923.1"/>
    </source>
</evidence>
<keyword evidence="2" id="KW-1185">Reference proteome</keyword>
<dbReference type="PROSITE" id="PS51257">
    <property type="entry name" value="PROKAR_LIPOPROTEIN"/>
    <property type="match status" value="1"/>
</dbReference>
<dbReference type="PANTHER" id="PTHR43649">
    <property type="entry name" value="ARABINOSE-BINDING PROTEIN-RELATED"/>
    <property type="match status" value="1"/>
</dbReference>
<sequence length="447" mass="50776">MKKVWAFFTCTVIFSVLVTGCSENGKKAASDSKKDNKVTIKFYSHGNEESYNWKNTIESFEKKYPTIDVELVILSEKGDTQEAAKKLGLAAASGEQMDVIMFSESASYAQNVSMGMAAPLDEFINEEGYKVTDEYKVDTEINGKYYALPGKFNPWYVLINKDHLDAAGLTVPKDWTWDEFMEYAKAMTRDGHYGTYFHGPQDGSWLEYIRLALASEDEDTEFTTEEGKSNLEHPLFKKTLEMRVKMEKEDQSAVPYEEVLTQKLHYREQFFTQAASSIIIGSWVNAELGGTELNPLNFNITVAPYPKNEKADKGGYAPVTTDYMAVAAKSDHKQEAYTFIRWYTTEGQIIQGKNVPSWNKVSYHDTNVIIDRILNGTKNPEKIDKDSLIDVLTNAKSSKFVSPVPNQAEIYKVLNEEYEKLIFGEQNIDSTIKVSKERVQEILNNNQ</sequence>
<dbReference type="Gene3D" id="3.40.190.10">
    <property type="entry name" value="Periplasmic binding protein-like II"/>
    <property type="match status" value="1"/>
</dbReference>
<proteinExistence type="predicted"/>
<reference evidence="1 2" key="1">
    <citation type="submission" date="2024-05" db="EMBL/GenBank/DDBJ databases">
        <authorList>
            <person name="Venkateswaran K."/>
        </authorList>
    </citation>
    <scope>NUCLEOTIDE SEQUENCE [LARGE SCALE GENOMIC DNA]</scope>
    <source>
        <strain evidence="1 2">179-C4-2-HS</strain>
    </source>
</reference>
<organism evidence="1 2">
    <name type="scientific">Neobacillus driksii</name>
    <dbReference type="NCBI Taxonomy" id="3035913"/>
    <lineage>
        <taxon>Bacteria</taxon>
        <taxon>Bacillati</taxon>
        <taxon>Bacillota</taxon>
        <taxon>Bacilli</taxon>
        <taxon>Bacillales</taxon>
        <taxon>Bacillaceae</taxon>
        <taxon>Neobacillus</taxon>
    </lineage>
</organism>